<evidence type="ECO:0000256" key="5">
    <source>
        <dbReference type="ARBA" id="ARBA00023136"/>
    </source>
</evidence>
<proteinExistence type="predicted"/>
<gene>
    <name evidence="8" type="primary">bcr_1</name>
    <name evidence="8" type="ORF">NCTC12195_04159</name>
</gene>
<dbReference type="GO" id="GO:0022857">
    <property type="term" value="F:transmembrane transporter activity"/>
    <property type="evidence" value="ECO:0007669"/>
    <property type="project" value="InterPro"/>
</dbReference>
<dbReference type="Pfam" id="PF07690">
    <property type="entry name" value="MFS_1"/>
    <property type="match status" value="1"/>
</dbReference>
<evidence type="ECO:0000259" key="7">
    <source>
        <dbReference type="PROSITE" id="PS50850"/>
    </source>
</evidence>
<evidence type="ECO:0000256" key="6">
    <source>
        <dbReference type="SAM" id="Phobius"/>
    </source>
</evidence>
<reference evidence="8 9" key="1">
    <citation type="submission" date="2018-06" db="EMBL/GenBank/DDBJ databases">
        <authorList>
            <consortium name="Pathogen Informatics"/>
            <person name="Doyle S."/>
        </authorList>
    </citation>
    <scope>NUCLEOTIDE SEQUENCE [LARGE SCALE GENOMIC DNA]</scope>
    <source>
        <strain evidence="8 9">NCTC12195</strain>
    </source>
</reference>
<evidence type="ECO:0000256" key="1">
    <source>
        <dbReference type="ARBA" id="ARBA00004651"/>
    </source>
</evidence>
<keyword evidence="3 6" id="KW-0812">Transmembrane</keyword>
<evidence type="ECO:0000256" key="4">
    <source>
        <dbReference type="ARBA" id="ARBA00022989"/>
    </source>
</evidence>
<feature type="transmembrane region" description="Helical" evidence="6">
    <location>
        <begin position="110"/>
        <end position="133"/>
    </location>
</feature>
<name>A0A380FK41_STAGA</name>
<feature type="domain" description="Major facilitator superfamily (MFS) profile" evidence="7">
    <location>
        <begin position="1"/>
        <end position="146"/>
    </location>
</feature>
<evidence type="ECO:0000256" key="2">
    <source>
        <dbReference type="ARBA" id="ARBA00022448"/>
    </source>
</evidence>
<dbReference type="EMBL" id="UHDK01000001">
    <property type="protein sequence ID" value="SUM34632.1"/>
    <property type="molecule type" value="Genomic_DNA"/>
</dbReference>
<protein>
    <submittedName>
        <fullName evidence="8">Major facilitator superfamily permease</fullName>
    </submittedName>
</protein>
<accession>A0A380FK41</accession>
<evidence type="ECO:0000313" key="8">
    <source>
        <dbReference type="EMBL" id="SUM34632.1"/>
    </source>
</evidence>
<keyword evidence="4 6" id="KW-1133">Transmembrane helix</keyword>
<dbReference type="Gene3D" id="1.20.1720.10">
    <property type="entry name" value="Multidrug resistance protein D"/>
    <property type="match status" value="1"/>
</dbReference>
<dbReference type="Proteomes" id="UP000255277">
    <property type="component" value="Unassembled WGS sequence"/>
</dbReference>
<sequence length="146" mass="16054">MFKDFCGGAAAVISRAISSDLYSGKQLTKFLALLMLVNGVAPVIAPALGGVILSFASWRMVFVILTLFGISMLAGTVFKVTESLPIDRRDSPHLLSIFKNFKDLLVTPRFVLPMLIQGVTFIMLFSYHISFAIPNTKDLWIISPTI</sequence>
<keyword evidence="2" id="KW-0813">Transport</keyword>
<dbReference type="InterPro" id="IPR036259">
    <property type="entry name" value="MFS_trans_sf"/>
</dbReference>
<dbReference type="SUPFAM" id="SSF103473">
    <property type="entry name" value="MFS general substrate transporter"/>
    <property type="match status" value="1"/>
</dbReference>
<feature type="transmembrane region" description="Helical" evidence="6">
    <location>
        <begin position="28"/>
        <end position="53"/>
    </location>
</feature>
<dbReference type="AlphaFoldDB" id="A0A380FK41"/>
<dbReference type="PROSITE" id="PS50850">
    <property type="entry name" value="MFS"/>
    <property type="match status" value="1"/>
</dbReference>
<dbReference type="GO" id="GO:0005886">
    <property type="term" value="C:plasma membrane"/>
    <property type="evidence" value="ECO:0007669"/>
    <property type="project" value="UniProtKB-SubCell"/>
</dbReference>
<evidence type="ECO:0000256" key="3">
    <source>
        <dbReference type="ARBA" id="ARBA00022692"/>
    </source>
</evidence>
<organism evidence="8 9">
    <name type="scientific">Staphylococcus gallinarum</name>
    <dbReference type="NCBI Taxonomy" id="1293"/>
    <lineage>
        <taxon>Bacteria</taxon>
        <taxon>Bacillati</taxon>
        <taxon>Bacillota</taxon>
        <taxon>Bacilli</taxon>
        <taxon>Bacillales</taxon>
        <taxon>Staphylococcaceae</taxon>
        <taxon>Staphylococcus</taxon>
    </lineage>
</organism>
<dbReference type="InterPro" id="IPR020846">
    <property type="entry name" value="MFS_dom"/>
</dbReference>
<keyword evidence="5 6" id="KW-0472">Membrane</keyword>
<comment type="subcellular location">
    <subcellularLocation>
        <location evidence="1">Cell membrane</location>
        <topology evidence="1">Multi-pass membrane protein</topology>
    </subcellularLocation>
</comment>
<evidence type="ECO:0000313" key="9">
    <source>
        <dbReference type="Proteomes" id="UP000255277"/>
    </source>
</evidence>
<dbReference type="InterPro" id="IPR011701">
    <property type="entry name" value="MFS"/>
</dbReference>
<feature type="transmembrane region" description="Helical" evidence="6">
    <location>
        <begin position="60"/>
        <end position="78"/>
    </location>
</feature>